<dbReference type="Gene3D" id="3.40.50.300">
    <property type="entry name" value="P-loop containing nucleotide triphosphate hydrolases"/>
    <property type="match status" value="1"/>
</dbReference>
<dbReference type="OrthoDB" id="3650366at2759"/>
<gene>
    <name evidence="1" type="ORF">FH972_021360</name>
</gene>
<accession>A0A5N6KPI0</accession>
<keyword evidence="2" id="KW-1185">Reference proteome</keyword>
<comment type="caution">
    <text evidence="1">The sequence shown here is derived from an EMBL/GenBank/DDBJ whole genome shotgun (WGS) entry which is preliminary data.</text>
</comment>
<dbReference type="Proteomes" id="UP000327013">
    <property type="component" value="Unassembled WGS sequence"/>
</dbReference>
<organism evidence="1 2">
    <name type="scientific">Carpinus fangiana</name>
    <dbReference type="NCBI Taxonomy" id="176857"/>
    <lineage>
        <taxon>Eukaryota</taxon>
        <taxon>Viridiplantae</taxon>
        <taxon>Streptophyta</taxon>
        <taxon>Embryophyta</taxon>
        <taxon>Tracheophyta</taxon>
        <taxon>Spermatophyta</taxon>
        <taxon>Magnoliopsida</taxon>
        <taxon>eudicotyledons</taxon>
        <taxon>Gunneridae</taxon>
        <taxon>Pentapetalae</taxon>
        <taxon>rosids</taxon>
        <taxon>fabids</taxon>
        <taxon>Fagales</taxon>
        <taxon>Betulaceae</taxon>
        <taxon>Carpinus</taxon>
    </lineage>
</organism>
<evidence type="ECO:0008006" key="3">
    <source>
        <dbReference type="Google" id="ProtNLM"/>
    </source>
</evidence>
<dbReference type="InterPro" id="IPR027417">
    <property type="entry name" value="P-loop_NTPase"/>
</dbReference>
<dbReference type="EMBL" id="VIBQ01000009">
    <property type="protein sequence ID" value="KAB8337056.1"/>
    <property type="molecule type" value="Genomic_DNA"/>
</dbReference>
<protein>
    <recommendedName>
        <fullName evidence="3">Sulfotransferase</fullName>
    </recommendedName>
</protein>
<reference evidence="1 2" key="1">
    <citation type="submission" date="2019-06" db="EMBL/GenBank/DDBJ databases">
        <title>A chromosomal-level reference genome of Carpinus fangiana (Coryloideae, Betulaceae).</title>
        <authorList>
            <person name="Yang X."/>
            <person name="Wang Z."/>
            <person name="Zhang L."/>
            <person name="Hao G."/>
            <person name="Liu J."/>
            <person name="Yang Y."/>
        </authorList>
    </citation>
    <scope>NUCLEOTIDE SEQUENCE [LARGE SCALE GENOMIC DNA]</scope>
    <source>
        <strain evidence="1">Cfa_2016G</strain>
        <tissue evidence="1">Leaf</tissue>
    </source>
</reference>
<name>A0A5N6KPI0_9ROSI</name>
<sequence>MLKTRPHRKHVFLLTVPRCGSHLLHRILSTQPDCDLSSYHFFSAWLGTRFENHYSKVGPLDTLPGEQRKELDKRFQKKYEELQSALQASETAVEHVLFLINPLNIFTTRYPEDTGSPFEVSYPPASDVNTSNVEKPQRTSPCIVPDNFLLSIEPVFQIRHPALMFPSAARATRDSMKPGKDPDGPFDDHLQSLMWSRLLYDWYVKNGINPIVIDADDVMCDDRSTVQRLCDATGLDANHLLYEWKPKTDETGFQARFLSTLNASTGVVQGLTSEGIDIKAEEEKWKAEFGEEWGDIIARRVRTAIPDYEWLCARKL</sequence>
<dbReference type="PANTHER" id="PTHR48312">
    <property type="match status" value="1"/>
</dbReference>
<dbReference type="SUPFAM" id="SSF52540">
    <property type="entry name" value="P-loop containing nucleoside triphosphate hydrolases"/>
    <property type="match status" value="1"/>
</dbReference>
<dbReference type="PANTHER" id="PTHR48312:SF1">
    <property type="entry name" value="SULFOTRANSFERASE"/>
    <property type="match status" value="1"/>
</dbReference>
<evidence type="ECO:0000313" key="1">
    <source>
        <dbReference type="EMBL" id="KAB8337056.1"/>
    </source>
</evidence>
<evidence type="ECO:0000313" key="2">
    <source>
        <dbReference type="Proteomes" id="UP000327013"/>
    </source>
</evidence>
<proteinExistence type="predicted"/>
<dbReference type="AlphaFoldDB" id="A0A5N6KPI0"/>